<evidence type="ECO:0000259" key="1">
    <source>
        <dbReference type="Pfam" id="PF03721"/>
    </source>
</evidence>
<dbReference type="Pfam" id="PF03721">
    <property type="entry name" value="UDPG_MGDP_dh_N"/>
    <property type="match status" value="1"/>
</dbReference>
<proteinExistence type="predicted"/>
<name>A0ABU1HKJ8_9GAMM</name>
<dbReference type="InterPro" id="IPR001732">
    <property type="entry name" value="UDP-Glc/GDP-Man_DH_N"/>
</dbReference>
<accession>A0ABU1HKJ8</accession>
<gene>
    <name evidence="2" type="ORF">QC821_21280</name>
</gene>
<organism evidence="2 3">
    <name type="scientific">Franzmannia qiaohouensis</name>
    <dbReference type="NCBI Taxonomy" id="1329370"/>
    <lineage>
        <taxon>Bacteria</taxon>
        <taxon>Pseudomonadati</taxon>
        <taxon>Pseudomonadota</taxon>
        <taxon>Gammaproteobacteria</taxon>
        <taxon>Oceanospirillales</taxon>
        <taxon>Halomonadaceae</taxon>
        <taxon>Franzmannia</taxon>
    </lineage>
</organism>
<dbReference type="SUPFAM" id="SSF51735">
    <property type="entry name" value="NAD(P)-binding Rossmann-fold domains"/>
    <property type="match status" value="1"/>
</dbReference>
<feature type="domain" description="UDP-glucose/GDP-mannose dehydrogenase N-terminal" evidence="1">
    <location>
        <begin position="16"/>
        <end position="56"/>
    </location>
</feature>
<sequence length="72" mass="7966">MKSDLINKLDNKQAVIGVVGLGYVGLPLVLRYCQVGYKVLAFDIDQVKVDSLNPASFMRARFGRSEAAGRRH</sequence>
<reference evidence="2 3" key="1">
    <citation type="submission" date="2023-04" db="EMBL/GenBank/DDBJ databases">
        <title>A long-awaited taxogenomic arrangement of the family Halomonadaceae.</title>
        <authorList>
            <person name="De La Haba R."/>
            <person name="Chuvochina M."/>
            <person name="Wittouck S."/>
            <person name="Arahal D.R."/>
            <person name="Sanchez-Porro C."/>
            <person name="Hugenholtz P."/>
            <person name="Ventosa A."/>
        </authorList>
    </citation>
    <scope>NUCLEOTIDE SEQUENCE [LARGE SCALE GENOMIC DNA]</scope>
    <source>
        <strain evidence="2 3">DSM 26770</strain>
    </source>
</reference>
<dbReference type="InterPro" id="IPR036291">
    <property type="entry name" value="NAD(P)-bd_dom_sf"/>
</dbReference>
<dbReference type="InterPro" id="IPR028359">
    <property type="entry name" value="UDP_ManNAc/GlcNAc_DH"/>
</dbReference>
<dbReference type="Gene3D" id="3.40.50.720">
    <property type="entry name" value="NAD(P)-binding Rossmann-like Domain"/>
    <property type="match status" value="1"/>
</dbReference>
<dbReference type="PANTHER" id="PTHR43491">
    <property type="entry name" value="UDP-N-ACETYL-D-MANNOSAMINE DEHYDROGENASE"/>
    <property type="match status" value="1"/>
</dbReference>
<dbReference type="PANTHER" id="PTHR43491:SF1">
    <property type="entry name" value="UDP-N-ACETYL-D-MANNOSAMINE DEHYDROGENASE"/>
    <property type="match status" value="1"/>
</dbReference>
<dbReference type="Proteomes" id="UP001251374">
    <property type="component" value="Unassembled WGS sequence"/>
</dbReference>
<comment type="caution">
    <text evidence="2">The sequence shown here is derived from an EMBL/GenBank/DDBJ whole genome shotgun (WGS) entry which is preliminary data.</text>
</comment>
<evidence type="ECO:0000313" key="2">
    <source>
        <dbReference type="EMBL" id="MDR5907812.1"/>
    </source>
</evidence>
<dbReference type="RefSeq" id="WP_309725468.1">
    <property type="nucleotide sequence ID" value="NZ_JARWAM010000031.1"/>
</dbReference>
<dbReference type="EMBL" id="JARWAM010000031">
    <property type="protein sequence ID" value="MDR5907812.1"/>
    <property type="molecule type" value="Genomic_DNA"/>
</dbReference>
<evidence type="ECO:0000313" key="3">
    <source>
        <dbReference type="Proteomes" id="UP001251374"/>
    </source>
</evidence>
<keyword evidence="3" id="KW-1185">Reference proteome</keyword>
<protein>
    <submittedName>
        <fullName evidence="2">NAD(P)-binding domain-containing protein</fullName>
    </submittedName>
</protein>